<feature type="transmembrane region" description="Helical" evidence="5">
    <location>
        <begin position="365"/>
        <end position="386"/>
    </location>
</feature>
<feature type="transmembrane region" description="Helical" evidence="5">
    <location>
        <begin position="301"/>
        <end position="322"/>
    </location>
</feature>
<dbReference type="OrthoDB" id="9807274at2"/>
<dbReference type="EMBL" id="MDTQ01000001">
    <property type="protein sequence ID" value="ODC04393.1"/>
    <property type="molecule type" value="Genomic_DNA"/>
</dbReference>
<dbReference type="Pfam" id="PF07690">
    <property type="entry name" value="MFS_1"/>
    <property type="match status" value="1"/>
</dbReference>
<feature type="transmembrane region" description="Helical" evidence="5">
    <location>
        <begin position="334"/>
        <end position="359"/>
    </location>
</feature>
<dbReference type="PRINTS" id="PR00173">
    <property type="entry name" value="EDTRNSPORT"/>
</dbReference>
<comment type="caution">
    <text evidence="7">The sequence shown here is derived from an EMBL/GenBank/DDBJ whole genome shotgun (WGS) entry which is preliminary data.</text>
</comment>
<evidence type="ECO:0000256" key="3">
    <source>
        <dbReference type="ARBA" id="ARBA00022989"/>
    </source>
</evidence>
<dbReference type="RefSeq" id="WP_068999374.1">
    <property type="nucleotide sequence ID" value="NZ_MDTQ01000001.1"/>
</dbReference>
<dbReference type="InterPro" id="IPR020846">
    <property type="entry name" value="MFS_dom"/>
</dbReference>
<dbReference type="PANTHER" id="PTHR42718:SF39">
    <property type="entry name" value="ACTINORHODIN TRANSPORTER-RELATED"/>
    <property type="match status" value="1"/>
</dbReference>
<keyword evidence="2 5" id="KW-0812">Transmembrane</keyword>
<feature type="transmembrane region" description="Helical" evidence="5">
    <location>
        <begin position="272"/>
        <end position="295"/>
    </location>
</feature>
<evidence type="ECO:0000259" key="6">
    <source>
        <dbReference type="PROSITE" id="PS50850"/>
    </source>
</evidence>
<dbReference type="PROSITE" id="PS50850">
    <property type="entry name" value="MFS"/>
    <property type="match status" value="1"/>
</dbReference>
<dbReference type="Gene3D" id="1.20.1720.10">
    <property type="entry name" value="Multidrug resistance protein D"/>
    <property type="match status" value="1"/>
</dbReference>
<name>A0A1E2VBR3_9GAMM</name>
<organism evidence="7 8">
    <name type="scientific">Terasakiispira papahanaumokuakeensis</name>
    <dbReference type="NCBI Taxonomy" id="197479"/>
    <lineage>
        <taxon>Bacteria</taxon>
        <taxon>Pseudomonadati</taxon>
        <taxon>Pseudomonadota</taxon>
        <taxon>Gammaproteobacteria</taxon>
        <taxon>Oceanospirillales</taxon>
        <taxon>Terasakiispira</taxon>
    </lineage>
</organism>
<feature type="transmembrane region" description="Helical" evidence="5">
    <location>
        <begin position="105"/>
        <end position="126"/>
    </location>
</feature>
<sequence length="483" mass="51777">MHKTSTASSLSRAGLWILLAGQLLPLMDFSIINVALAAISESLNASHTELELIVAVYGVAFAVCLALGGRLGDRYGRRLLYGYGLALFTLASLLCGVALNVEMLLIARLLQGVGAALAVPQILAILHTRLKGERHARAIAAYGAIGGIAFATGQVLGGALVALDLWGLGWRLVFLINLPVGLYILWQTPRLLPEMKAEHAAGIDVPGTLLLAMIIFCLLFGLALGPALSWPWWCQIMLVGLLPLGLLLWRVERRQPWPLLSPDLLTLGSMRFGFVIALVVFASWSGFMFVMALALQSGLGFSALTSGNIFISLGLVYFLFAMQSARFHLRLGPIKTLFVGLALVVPGLLALVLTVNLYWPALNAWVLLPAFCLISSGRALIVSCFYRIGLAEVPTQAAGTGSAILSTVQQASLGLGTAVYGSILVAQLDRGAPYDLALNRVLLFEVVVMLMMVAATWFYAWHRRKAGSLSESHSASKDPAVES</sequence>
<feature type="transmembrane region" description="Helical" evidence="5">
    <location>
        <begin position="168"/>
        <end position="186"/>
    </location>
</feature>
<feature type="transmembrane region" description="Helical" evidence="5">
    <location>
        <begin position="230"/>
        <end position="251"/>
    </location>
</feature>
<evidence type="ECO:0000256" key="5">
    <source>
        <dbReference type="SAM" id="Phobius"/>
    </source>
</evidence>
<dbReference type="GO" id="GO:0022857">
    <property type="term" value="F:transmembrane transporter activity"/>
    <property type="evidence" value="ECO:0007669"/>
    <property type="project" value="InterPro"/>
</dbReference>
<gene>
    <name evidence="7" type="ORF">BFW38_13485</name>
</gene>
<evidence type="ECO:0000256" key="2">
    <source>
        <dbReference type="ARBA" id="ARBA00022692"/>
    </source>
</evidence>
<comment type="subcellular location">
    <subcellularLocation>
        <location evidence="1">Membrane</location>
        <topology evidence="1">Multi-pass membrane protein</topology>
    </subcellularLocation>
</comment>
<feature type="transmembrane region" description="Helical" evidence="5">
    <location>
        <begin position="207"/>
        <end position="224"/>
    </location>
</feature>
<accession>A0A1E2VBR3</accession>
<dbReference type="InterPro" id="IPR036259">
    <property type="entry name" value="MFS_trans_sf"/>
</dbReference>
<feature type="transmembrane region" description="Helical" evidence="5">
    <location>
        <begin position="441"/>
        <end position="460"/>
    </location>
</feature>
<keyword evidence="8" id="KW-1185">Reference proteome</keyword>
<dbReference type="Gene3D" id="1.20.1250.20">
    <property type="entry name" value="MFS general substrate transporter like domains"/>
    <property type="match status" value="1"/>
</dbReference>
<feature type="domain" description="Major facilitator superfamily (MFS) profile" evidence="6">
    <location>
        <begin position="14"/>
        <end position="464"/>
    </location>
</feature>
<evidence type="ECO:0000313" key="8">
    <source>
        <dbReference type="Proteomes" id="UP000094291"/>
    </source>
</evidence>
<feature type="transmembrane region" description="Helical" evidence="5">
    <location>
        <begin position="53"/>
        <end position="72"/>
    </location>
</feature>
<evidence type="ECO:0000313" key="7">
    <source>
        <dbReference type="EMBL" id="ODC04393.1"/>
    </source>
</evidence>
<evidence type="ECO:0000256" key="4">
    <source>
        <dbReference type="ARBA" id="ARBA00023136"/>
    </source>
</evidence>
<feature type="transmembrane region" description="Helical" evidence="5">
    <location>
        <begin position="79"/>
        <end position="99"/>
    </location>
</feature>
<feature type="transmembrane region" description="Helical" evidence="5">
    <location>
        <begin position="398"/>
        <end position="421"/>
    </location>
</feature>
<dbReference type="PANTHER" id="PTHR42718">
    <property type="entry name" value="MAJOR FACILITATOR SUPERFAMILY MULTIDRUG TRANSPORTER MFSC"/>
    <property type="match status" value="1"/>
</dbReference>
<dbReference type="CDD" id="cd17321">
    <property type="entry name" value="MFS_MMR_MDR_like"/>
    <property type="match status" value="1"/>
</dbReference>
<feature type="transmembrane region" description="Helical" evidence="5">
    <location>
        <begin position="138"/>
        <end position="162"/>
    </location>
</feature>
<dbReference type="Proteomes" id="UP000094291">
    <property type="component" value="Unassembled WGS sequence"/>
</dbReference>
<dbReference type="SUPFAM" id="SSF103473">
    <property type="entry name" value="MFS general substrate transporter"/>
    <property type="match status" value="1"/>
</dbReference>
<evidence type="ECO:0000256" key="1">
    <source>
        <dbReference type="ARBA" id="ARBA00004141"/>
    </source>
</evidence>
<keyword evidence="3 5" id="KW-1133">Transmembrane helix</keyword>
<dbReference type="InterPro" id="IPR011701">
    <property type="entry name" value="MFS"/>
</dbReference>
<reference evidence="7 8" key="1">
    <citation type="submission" date="2016-08" db="EMBL/GenBank/DDBJ databases">
        <authorList>
            <person name="Seilhamer J.J."/>
        </authorList>
    </citation>
    <scope>NUCLEOTIDE SEQUENCE [LARGE SCALE GENOMIC DNA]</scope>
    <source>
        <strain evidence="7 8">PH27A</strain>
    </source>
</reference>
<proteinExistence type="predicted"/>
<protein>
    <submittedName>
        <fullName evidence="7">MFS transporter</fullName>
    </submittedName>
</protein>
<dbReference type="GO" id="GO:0016020">
    <property type="term" value="C:membrane"/>
    <property type="evidence" value="ECO:0007669"/>
    <property type="project" value="UniProtKB-SubCell"/>
</dbReference>
<dbReference type="AlphaFoldDB" id="A0A1E2VBR3"/>
<keyword evidence="4 5" id="KW-0472">Membrane</keyword>
<dbReference type="STRING" id="197479.BFW38_13485"/>